<protein>
    <submittedName>
        <fullName evidence="1">2388_t:CDS:1</fullName>
    </submittedName>
</protein>
<reference evidence="1" key="1">
    <citation type="submission" date="2021-06" db="EMBL/GenBank/DDBJ databases">
        <authorList>
            <person name="Kallberg Y."/>
            <person name="Tangrot J."/>
            <person name="Rosling A."/>
        </authorList>
    </citation>
    <scope>NUCLEOTIDE SEQUENCE</scope>
    <source>
        <strain evidence="1">IL203A</strain>
    </source>
</reference>
<evidence type="ECO:0000313" key="2">
    <source>
        <dbReference type="Proteomes" id="UP000789702"/>
    </source>
</evidence>
<keyword evidence="2" id="KW-1185">Reference proteome</keyword>
<evidence type="ECO:0000313" key="1">
    <source>
        <dbReference type="EMBL" id="CAG8443101.1"/>
    </source>
</evidence>
<dbReference type="Proteomes" id="UP000789702">
    <property type="component" value="Unassembled WGS sequence"/>
</dbReference>
<gene>
    <name evidence="1" type="ORF">DHETER_LOCUS391</name>
</gene>
<organism evidence="1 2">
    <name type="scientific">Dentiscutata heterogama</name>
    <dbReference type="NCBI Taxonomy" id="1316150"/>
    <lineage>
        <taxon>Eukaryota</taxon>
        <taxon>Fungi</taxon>
        <taxon>Fungi incertae sedis</taxon>
        <taxon>Mucoromycota</taxon>
        <taxon>Glomeromycotina</taxon>
        <taxon>Glomeromycetes</taxon>
        <taxon>Diversisporales</taxon>
        <taxon>Gigasporaceae</taxon>
        <taxon>Dentiscutata</taxon>
    </lineage>
</organism>
<name>A0ACA9JYN4_9GLOM</name>
<sequence>MHMANDDKDEFIRTIIDGISFTTTENTRIPQQTPSLAETLFLGTTFSN</sequence>
<dbReference type="EMBL" id="CAJVPU010000187">
    <property type="protein sequence ID" value="CAG8443101.1"/>
    <property type="molecule type" value="Genomic_DNA"/>
</dbReference>
<proteinExistence type="predicted"/>
<accession>A0ACA9JYN4</accession>
<comment type="caution">
    <text evidence="1">The sequence shown here is derived from an EMBL/GenBank/DDBJ whole genome shotgun (WGS) entry which is preliminary data.</text>
</comment>